<dbReference type="Proteomes" id="UP001210925">
    <property type="component" value="Unassembled WGS sequence"/>
</dbReference>
<feature type="domain" description="Glycoside hydrolase family 5" evidence="6">
    <location>
        <begin position="1"/>
        <end position="353"/>
    </location>
</feature>
<dbReference type="GO" id="GO:0016985">
    <property type="term" value="F:mannan endo-1,4-beta-mannosidase activity"/>
    <property type="evidence" value="ECO:0007669"/>
    <property type="project" value="UniProtKB-EC"/>
</dbReference>
<evidence type="ECO:0000256" key="4">
    <source>
        <dbReference type="ARBA" id="ARBA00022801"/>
    </source>
</evidence>
<proteinExistence type="inferred from homology"/>
<dbReference type="PANTHER" id="PTHR31451">
    <property type="match status" value="1"/>
</dbReference>
<accession>A0AAD5UB82</accession>
<keyword evidence="5" id="KW-0326">Glycosidase</keyword>
<dbReference type="Pfam" id="PF26410">
    <property type="entry name" value="GH5_mannosidase"/>
    <property type="match status" value="1"/>
</dbReference>
<evidence type="ECO:0000256" key="2">
    <source>
        <dbReference type="ARBA" id="ARBA00005641"/>
    </source>
</evidence>
<evidence type="ECO:0000313" key="8">
    <source>
        <dbReference type="Proteomes" id="UP001210925"/>
    </source>
</evidence>
<comment type="caution">
    <text evidence="7">The sequence shown here is derived from an EMBL/GenBank/DDBJ whole genome shotgun (WGS) entry which is preliminary data.</text>
</comment>
<dbReference type="GO" id="GO:0046355">
    <property type="term" value="P:mannan catabolic process"/>
    <property type="evidence" value="ECO:0007669"/>
    <property type="project" value="UniProtKB-ARBA"/>
</dbReference>
<name>A0AAD5UB82_9FUNG</name>
<dbReference type="InterPro" id="IPR045053">
    <property type="entry name" value="MAN-like"/>
</dbReference>
<protein>
    <recommendedName>
        <fullName evidence="3">mannan endo-1,4-beta-mannosidase</fullName>
        <ecNumber evidence="3">3.2.1.78</ecNumber>
    </recommendedName>
</protein>
<evidence type="ECO:0000256" key="1">
    <source>
        <dbReference type="ARBA" id="ARBA00001678"/>
    </source>
</evidence>
<dbReference type="AlphaFoldDB" id="A0AAD5UB82"/>
<reference evidence="7" key="1">
    <citation type="submission" date="2020-05" db="EMBL/GenBank/DDBJ databases">
        <title>Phylogenomic resolution of chytrid fungi.</title>
        <authorList>
            <person name="Stajich J.E."/>
            <person name="Amses K."/>
            <person name="Simmons R."/>
            <person name="Seto K."/>
            <person name="Myers J."/>
            <person name="Bonds A."/>
            <person name="Quandt C.A."/>
            <person name="Barry K."/>
            <person name="Liu P."/>
            <person name="Grigoriev I."/>
            <person name="Longcore J.E."/>
            <person name="James T.Y."/>
        </authorList>
    </citation>
    <scope>NUCLEOTIDE SEQUENCE</scope>
    <source>
        <strain evidence="7">PLAUS21</strain>
    </source>
</reference>
<evidence type="ECO:0000313" key="7">
    <source>
        <dbReference type="EMBL" id="KAJ3253390.1"/>
    </source>
</evidence>
<evidence type="ECO:0000259" key="6">
    <source>
        <dbReference type="Pfam" id="PF26410"/>
    </source>
</evidence>
<evidence type="ECO:0000256" key="5">
    <source>
        <dbReference type="ARBA" id="ARBA00023295"/>
    </source>
</evidence>
<dbReference type="PANTHER" id="PTHR31451:SF40">
    <property type="entry name" value="GLYCOSIDE HYDROLASE FAMILY 5 DOMAIN-CONTAINING PROTEIN"/>
    <property type="match status" value="1"/>
</dbReference>
<dbReference type="EC" id="3.2.1.78" evidence="3"/>
<dbReference type="InterPro" id="IPR017853">
    <property type="entry name" value="GH"/>
</dbReference>
<keyword evidence="4" id="KW-0378">Hydrolase</keyword>
<sequence>MAASEGPDTEPFRMKPSLMPSLGVYNEEVLDGLDYAMAELSKRGFKAVLCFNNFWHWSGGFAQYVNWVTGEPIPYPPSWSPELNDYTVAISDENWSIFIDYAARFYTDAEIAPKCQEIYRNHISFILNRKNKYTGVYYKEDPSIFSFELCNEPQLPTSEWCESTAKFIKSIAPNHMVTVGLESKFDQKDFNQAHACPSIDYCCNHIWVQNRGEYDMMDPSEANIKHAIEWGTAVVEKVDKWARAINKPLVLEEFGFPRDNWLAKQKPDIYSCKHTVTNKDRYYKAMLEKTVSLRMNGGAYAGFGFWVYSGASRPGDEKDGRCRVGDPHHEAPGWYGVYDTDVSTLSLMQTVAESAQLPAEADFVSR</sequence>
<evidence type="ECO:0000256" key="3">
    <source>
        <dbReference type="ARBA" id="ARBA00012706"/>
    </source>
</evidence>
<dbReference type="EMBL" id="JADGKB010000111">
    <property type="protein sequence ID" value="KAJ3253390.1"/>
    <property type="molecule type" value="Genomic_DNA"/>
</dbReference>
<comment type="catalytic activity">
    <reaction evidence="1">
        <text>Random hydrolysis of (1-&gt;4)-beta-D-mannosidic linkages in mannans, galactomannans and glucomannans.</text>
        <dbReference type="EC" id="3.2.1.78"/>
    </reaction>
</comment>
<keyword evidence="8" id="KW-1185">Reference proteome</keyword>
<dbReference type="Gene3D" id="3.20.20.80">
    <property type="entry name" value="Glycosidases"/>
    <property type="match status" value="1"/>
</dbReference>
<comment type="similarity">
    <text evidence="2">Belongs to the glycosyl hydrolase 5 (cellulase A) family.</text>
</comment>
<organism evidence="7 8">
    <name type="scientific">Boothiomyces macroporosus</name>
    <dbReference type="NCBI Taxonomy" id="261099"/>
    <lineage>
        <taxon>Eukaryota</taxon>
        <taxon>Fungi</taxon>
        <taxon>Fungi incertae sedis</taxon>
        <taxon>Chytridiomycota</taxon>
        <taxon>Chytridiomycota incertae sedis</taxon>
        <taxon>Chytridiomycetes</taxon>
        <taxon>Rhizophydiales</taxon>
        <taxon>Terramycetaceae</taxon>
        <taxon>Boothiomyces</taxon>
    </lineage>
</organism>
<dbReference type="InterPro" id="IPR001547">
    <property type="entry name" value="Glyco_hydro_5"/>
</dbReference>
<dbReference type="SUPFAM" id="SSF51445">
    <property type="entry name" value="(Trans)glycosidases"/>
    <property type="match status" value="1"/>
</dbReference>
<gene>
    <name evidence="7" type="ORF">HK103_000710</name>
</gene>